<sequence>MLTSRTIVAEILALAPDWKPVYDSLMADSGGASVSAYQLFERLGARSVFLKCLALSNDSPQLVRIIKDEYYQPMLSKMLSSNQSLKRFWSQRRHDNEFQKAQALSLAAELATKMEGVLRKHLDQRNEDGFKVLLPAYVQRSVHNAAIDYIKEEWQWEKETLQDLNLDPEQEDPRHCTADDVKYAPENRALSAEQVDQLNELRVVLKEMLEDKSVNHEPLVVVDMMFGLALTEKSTIGKELTMREVCEILSLPGETQARKIARCQVLLDKGLDMIRNRIRTRMPSVAECWQSDINVNTASRRELTHQLGLTEGEVDRLVAGRQYKTLDELSASVLQKSGRLEEIRRNGAVAAFVPVDINSCTTRDMIDILGVQKDLAQKLTSLRPFSSFEDLTEKVNITAELADSLMRRGCTVRAQSKEGEKRLDLNSCDLEGLLALGLPRSVGEKILRGRPFTTWGELEEYLAPESQVWQIIRQRSCLALFPH</sequence>
<organism evidence="1 2">
    <name type="scientific">Candidatus Obscuribacter phosphatis</name>
    <dbReference type="NCBI Taxonomy" id="1906157"/>
    <lineage>
        <taxon>Bacteria</taxon>
        <taxon>Bacillati</taxon>
        <taxon>Candidatus Melainabacteria</taxon>
        <taxon>Candidatus Obscuribacterales</taxon>
        <taxon>Candidatus Obscuribacteraceae</taxon>
        <taxon>Candidatus Obscuribacter</taxon>
    </lineage>
</organism>
<dbReference type="SUPFAM" id="SSF81585">
    <property type="entry name" value="PsbU/PolX domain-like"/>
    <property type="match status" value="1"/>
</dbReference>
<reference evidence="1" key="1">
    <citation type="submission" date="2021-02" db="EMBL/GenBank/DDBJ databases">
        <title>Genome-Resolved Metagenomics of a Microbial Community Performing Photosynthetic Biological Nutrient Removal.</title>
        <authorList>
            <person name="Mcdaniel E.A."/>
        </authorList>
    </citation>
    <scope>NUCLEOTIDE SEQUENCE</scope>
    <source>
        <strain evidence="1">UWPOB_OBS1</strain>
    </source>
</reference>
<proteinExistence type="predicted"/>
<name>A0A8J7P6X2_9BACT</name>
<dbReference type="EMBL" id="JAFLCK010000004">
    <property type="protein sequence ID" value="MBN8659609.1"/>
    <property type="molecule type" value="Genomic_DNA"/>
</dbReference>
<dbReference type="Gene3D" id="1.10.150.320">
    <property type="entry name" value="Photosystem II 12 kDa extrinsic protein"/>
    <property type="match status" value="1"/>
</dbReference>
<evidence type="ECO:0000313" key="1">
    <source>
        <dbReference type="EMBL" id="MBN8659609.1"/>
    </source>
</evidence>
<dbReference type="Proteomes" id="UP000664277">
    <property type="component" value="Unassembled WGS sequence"/>
</dbReference>
<protein>
    <submittedName>
        <fullName evidence="1">Uncharacterized protein</fullName>
    </submittedName>
</protein>
<dbReference type="AlphaFoldDB" id="A0A8J7P6X2"/>
<comment type="caution">
    <text evidence="1">The sequence shown here is derived from an EMBL/GenBank/DDBJ whole genome shotgun (WGS) entry which is preliminary data.</text>
</comment>
<gene>
    <name evidence="1" type="ORF">J0M35_04555</name>
</gene>
<evidence type="ECO:0000313" key="2">
    <source>
        <dbReference type="Proteomes" id="UP000664277"/>
    </source>
</evidence>
<accession>A0A8J7P6X2</accession>